<evidence type="ECO:0000313" key="2">
    <source>
        <dbReference type="Proteomes" id="UP001057402"/>
    </source>
</evidence>
<sequence length="186" mass="20722">MSFRPPCSSCSVRTRRSPRWPGNSLLNIVFINWLKMGLVGVALAGNIPWWFIVIVQFVYVTSVPGLVLLTFQDAVLLIEQLMRSPIAALAYLLALIGTSQITSLIWNIGGEPVLNNFLRLDIPSWVHRARIRMVSILSPTYFLRNSGAEGLYQLFWNNAGYCCTTTAIISDSFVSGGHICNIDGWT</sequence>
<organism evidence="1 2">
    <name type="scientific">Melastoma candidum</name>
    <dbReference type="NCBI Taxonomy" id="119954"/>
    <lineage>
        <taxon>Eukaryota</taxon>
        <taxon>Viridiplantae</taxon>
        <taxon>Streptophyta</taxon>
        <taxon>Embryophyta</taxon>
        <taxon>Tracheophyta</taxon>
        <taxon>Spermatophyta</taxon>
        <taxon>Magnoliopsida</taxon>
        <taxon>eudicotyledons</taxon>
        <taxon>Gunneridae</taxon>
        <taxon>Pentapetalae</taxon>
        <taxon>rosids</taxon>
        <taxon>malvids</taxon>
        <taxon>Myrtales</taxon>
        <taxon>Melastomataceae</taxon>
        <taxon>Melastomatoideae</taxon>
        <taxon>Melastomateae</taxon>
        <taxon>Melastoma</taxon>
    </lineage>
</organism>
<reference evidence="2" key="1">
    <citation type="journal article" date="2023" name="Front. Plant Sci.">
        <title>Chromosomal-level genome assembly of Melastoma candidum provides insights into trichome evolution.</title>
        <authorList>
            <person name="Zhong Y."/>
            <person name="Wu W."/>
            <person name="Sun C."/>
            <person name="Zou P."/>
            <person name="Liu Y."/>
            <person name="Dai S."/>
            <person name="Zhou R."/>
        </authorList>
    </citation>
    <scope>NUCLEOTIDE SEQUENCE [LARGE SCALE GENOMIC DNA]</scope>
</reference>
<comment type="caution">
    <text evidence="1">The sequence shown here is derived from an EMBL/GenBank/DDBJ whole genome shotgun (WGS) entry which is preliminary data.</text>
</comment>
<protein>
    <submittedName>
        <fullName evidence="1">Uncharacterized protein</fullName>
    </submittedName>
</protein>
<name>A0ACB9NU78_9MYRT</name>
<gene>
    <name evidence="1" type="ORF">MLD38_024095</name>
</gene>
<dbReference type="Proteomes" id="UP001057402">
    <property type="component" value="Chromosome 7"/>
</dbReference>
<accession>A0ACB9NU78</accession>
<keyword evidence="2" id="KW-1185">Reference proteome</keyword>
<proteinExistence type="predicted"/>
<evidence type="ECO:0000313" key="1">
    <source>
        <dbReference type="EMBL" id="KAI4339124.1"/>
    </source>
</evidence>
<dbReference type="EMBL" id="CM042886">
    <property type="protein sequence ID" value="KAI4339124.1"/>
    <property type="molecule type" value="Genomic_DNA"/>
</dbReference>